<comment type="caution">
    <text evidence="1">The sequence shown here is derived from an EMBL/GenBank/DDBJ whole genome shotgun (WGS) entry which is preliminary data.</text>
</comment>
<gene>
    <name evidence="1" type="ORF">BJ138DRAFT_728323</name>
</gene>
<evidence type="ECO:0000313" key="1">
    <source>
        <dbReference type="EMBL" id="KAH7905728.1"/>
    </source>
</evidence>
<reference evidence="1" key="1">
    <citation type="journal article" date="2021" name="New Phytol.">
        <title>Evolutionary innovations through gain and loss of genes in the ectomycorrhizal Boletales.</title>
        <authorList>
            <person name="Wu G."/>
            <person name="Miyauchi S."/>
            <person name="Morin E."/>
            <person name="Kuo A."/>
            <person name="Drula E."/>
            <person name="Varga T."/>
            <person name="Kohler A."/>
            <person name="Feng B."/>
            <person name="Cao Y."/>
            <person name="Lipzen A."/>
            <person name="Daum C."/>
            <person name="Hundley H."/>
            <person name="Pangilinan J."/>
            <person name="Johnson J."/>
            <person name="Barry K."/>
            <person name="LaButti K."/>
            <person name="Ng V."/>
            <person name="Ahrendt S."/>
            <person name="Min B."/>
            <person name="Choi I.G."/>
            <person name="Park H."/>
            <person name="Plett J.M."/>
            <person name="Magnuson J."/>
            <person name="Spatafora J.W."/>
            <person name="Nagy L.G."/>
            <person name="Henrissat B."/>
            <person name="Grigoriev I.V."/>
            <person name="Yang Z.L."/>
            <person name="Xu J."/>
            <person name="Martin F.M."/>
        </authorList>
    </citation>
    <scope>NUCLEOTIDE SEQUENCE</scope>
    <source>
        <strain evidence="1">ATCC 28755</strain>
    </source>
</reference>
<proteinExistence type="predicted"/>
<accession>A0ACB7ZZE7</accession>
<sequence>MSSFDKVVKLACKPKAAPPKAKYLDPIIAATWSEDGAVHDVCKALAPRLREPNAIIVFKALIVLHTMIRNGATDNVLAHLSSTEVLRLRNVSAGNWEGYNAPENLQNYAVYLDARIRAYRELKHDAIRVQAETNRDMRVNSGAFGTAADGSFTEGDQDLGYGGSSGNGTGYRASGKSSTLGNGSKGKKTTPQRSKTIMGRKLRVMTVEKGLLRETKTVQKMIDTLVECRFYLDDLEDELTITALRMLVKDLLILFQAGNEGVINVLGESHLIYVLCRLEVLNTSKLMRFFRLPIFPEHYFEMSKVDAEQALAIYRHFCKQTERVVEYLGVAKKLQNLLNVSIPNLKHAPVSLAGALQEYLNDPNFEQNRIEYRASKEAADKNGGVVKAPRPAASAGGSAPKVSASASTPASGAGKAVSNSDTAASAAPAKPDGNAAMIDFFNSIEEDQPTIFNPQTGSPTTNYFHQQQAAAAAPTGHNPFMQRQMAGAFPPQATGAFVPQPTRAFLPQSTGFPVQAQPTGFPGLQQPFQNPNANGQTNGFGLQPQPHNQSQPIHRPFSAFVQPQATGFQGSQPPLPQQPTGFLQPQATGANPFRQSVFLPQSTGMPQFNMGANAFAPQQPQQGSSSPFSAFNSSQQQPQQSQSSSFPQGQSQGQTQPQRRASMDLPARPASTPLTALGSSSGSASGSASGSGSGPSPPMAQPVKTHQTGSRNPFGVPITPTPPVPKPPTLMELAMGFGGAGQFGGQNESGLQPQQTGAFGAFGNQSSSAFTGQGSSTLGNGDSSISSVASSFAFNKKPEGKLGLYHQSTPSGSTTTDSTSDSIFSSFSPLTSQPTGATVTSSAPSISVSSPGAGSAPLKPQTTGFGGMKAFKPTSSFGASLLESLPPIPQSGPTTPDVTGMGALNSQATGAPPSSFSRFGGGVGANGGTTVGVGLRPQMTGTMGGANPFRASMFAASGTGNGTGGAVGAGANGSAFPPLPSSTSTPQFGGAAAFGGTFSGSAFGGSGGANGIGAFPSSFNPGNGSVQDPWKQQDGSASLI</sequence>
<keyword evidence="2" id="KW-1185">Reference proteome</keyword>
<dbReference type="EMBL" id="MU268134">
    <property type="protein sequence ID" value="KAH7905728.1"/>
    <property type="molecule type" value="Genomic_DNA"/>
</dbReference>
<evidence type="ECO:0000313" key="2">
    <source>
        <dbReference type="Proteomes" id="UP000790377"/>
    </source>
</evidence>
<name>A0ACB7ZZE7_9AGAM</name>
<protein>
    <submittedName>
        <fullName evidence="1">ANTH domain-containing protein</fullName>
    </submittedName>
</protein>
<organism evidence="1 2">
    <name type="scientific">Hygrophoropsis aurantiaca</name>
    <dbReference type="NCBI Taxonomy" id="72124"/>
    <lineage>
        <taxon>Eukaryota</taxon>
        <taxon>Fungi</taxon>
        <taxon>Dikarya</taxon>
        <taxon>Basidiomycota</taxon>
        <taxon>Agaricomycotina</taxon>
        <taxon>Agaricomycetes</taxon>
        <taxon>Agaricomycetidae</taxon>
        <taxon>Boletales</taxon>
        <taxon>Coniophorineae</taxon>
        <taxon>Hygrophoropsidaceae</taxon>
        <taxon>Hygrophoropsis</taxon>
    </lineage>
</organism>
<dbReference type="Proteomes" id="UP000790377">
    <property type="component" value="Unassembled WGS sequence"/>
</dbReference>